<name>A0ABN9SQ22_9DINO</name>
<dbReference type="EMBL" id="CAUYUJ010012435">
    <property type="protein sequence ID" value="CAK0833934.1"/>
    <property type="molecule type" value="Genomic_DNA"/>
</dbReference>
<comment type="caution">
    <text evidence="2">The sequence shown here is derived from an EMBL/GenBank/DDBJ whole genome shotgun (WGS) entry which is preliminary data.</text>
</comment>
<feature type="compositionally biased region" description="Polar residues" evidence="1">
    <location>
        <begin position="21"/>
        <end position="35"/>
    </location>
</feature>
<keyword evidence="3" id="KW-1185">Reference proteome</keyword>
<organism evidence="2 3">
    <name type="scientific">Prorocentrum cordatum</name>
    <dbReference type="NCBI Taxonomy" id="2364126"/>
    <lineage>
        <taxon>Eukaryota</taxon>
        <taxon>Sar</taxon>
        <taxon>Alveolata</taxon>
        <taxon>Dinophyceae</taxon>
        <taxon>Prorocentrales</taxon>
        <taxon>Prorocentraceae</taxon>
        <taxon>Prorocentrum</taxon>
    </lineage>
</organism>
<evidence type="ECO:0000313" key="3">
    <source>
        <dbReference type="Proteomes" id="UP001189429"/>
    </source>
</evidence>
<dbReference type="Proteomes" id="UP001189429">
    <property type="component" value="Unassembled WGS sequence"/>
</dbReference>
<gene>
    <name evidence="2" type="ORF">PCOR1329_LOCUS31486</name>
</gene>
<evidence type="ECO:0000313" key="2">
    <source>
        <dbReference type="EMBL" id="CAK0833934.1"/>
    </source>
</evidence>
<accession>A0ABN9SQ22</accession>
<sequence>MTGAGAAGSVDGQMARVEDFSSPSQRESASPQKQQWLGGILPSPGADEEWFREVLTSNGQLANVATKNDIDDMKTSIHAAEVKIEGFSSRLSGLEAKSAASSAAARELCVEEVSRIANIETVKAQLKTNSEATRSTPPSGASSVAGYDVGGDVGGNNNSCNIWIAGFPRPVLASAMTRHAIQRYAPHSVAAIPKCHIFFQSAYSIVFDSIENAKDFLTRDRTLDVTWDGPSQIQSVTLKVRTDAPPEIRKVNRVLGALGEGAGGCPQCVSVGNTDAMSVDPERRHARAC</sequence>
<protein>
    <submittedName>
        <fullName evidence="2">Uncharacterized protein</fullName>
    </submittedName>
</protein>
<evidence type="ECO:0000256" key="1">
    <source>
        <dbReference type="SAM" id="MobiDB-lite"/>
    </source>
</evidence>
<feature type="region of interest" description="Disordered" evidence="1">
    <location>
        <begin position="1"/>
        <end position="42"/>
    </location>
</feature>
<proteinExistence type="predicted"/>
<reference evidence="2" key="1">
    <citation type="submission" date="2023-10" db="EMBL/GenBank/DDBJ databases">
        <authorList>
            <person name="Chen Y."/>
            <person name="Shah S."/>
            <person name="Dougan E. K."/>
            <person name="Thang M."/>
            <person name="Chan C."/>
        </authorList>
    </citation>
    <scope>NUCLEOTIDE SEQUENCE [LARGE SCALE GENOMIC DNA]</scope>
</reference>